<comment type="caution">
    <text evidence="1">The sequence shown here is derived from an EMBL/GenBank/DDBJ whole genome shotgun (WGS) entry which is preliminary data.</text>
</comment>
<dbReference type="EMBL" id="JAENGZ010001354">
    <property type="protein sequence ID" value="KAG6948649.1"/>
    <property type="molecule type" value="Genomic_DNA"/>
</dbReference>
<organism evidence="1 2">
    <name type="scientific">Phytophthora cactorum</name>
    <dbReference type="NCBI Taxonomy" id="29920"/>
    <lineage>
        <taxon>Eukaryota</taxon>
        <taxon>Sar</taxon>
        <taxon>Stramenopiles</taxon>
        <taxon>Oomycota</taxon>
        <taxon>Peronosporomycetes</taxon>
        <taxon>Peronosporales</taxon>
        <taxon>Peronosporaceae</taxon>
        <taxon>Phytophthora</taxon>
    </lineage>
</organism>
<proteinExistence type="predicted"/>
<dbReference type="AlphaFoldDB" id="A0A8T1TU01"/>
<accession>A0A8T1TU01</accession>
<dbReference type="Proteomes" id="UP000688947">
    <property type="component" value="Unassembled WGS sequence"/>
</dbReference>
<protein>
    <submittedName>
        <fullName evidence="1">Uncharacterized protein</fullName>
    </submittedName>
</protein>
<evidence type="ECO:0000313" key="2">
    <source>
        <dbReference type="Proteomes" id="UP000688947"/>
    </source>
</evidence>
<dbReference type="VEuPathDB" id="FungiDB:PC110_g13550"/>
<name>A0A8T1TU01_9STRA</name>
<sequence>MHWTSHGNGCITFMALGERWRLTPAFKAEFTHLFLPLVLNFPRLLQHHQRQNEMRIDTAPGDLPLIGVLTGAAPPQAEVVAGLESKTQPPILSSRHLYTYLQAITKPDPTILHVHPHPCVIATTTLQAGPHPCQQEKGNWSDHKVQLRRQVSLD</sequence>
<reference evidence="1" key="1">
    <citation type="submission" date="2021-01" db="EMBL/GenBank/DDBJ databases">
        <title>Phytophthora aleatoria, a newly-described species from Pinus radiata is distinct from Phytophthora cactorum isolates based on comparative genomics.</title>
        <authorList>
            <person name="Mcdougal R."/>
            <person name="Panda P."/>
            <person name="Williams N."/>
            <person name="Studholme D.J."/>
        </authorList>
    </citation>
    <scope>NUCLEOTIDE SEQUENCE</scope>
    <source>
        <strain evidence="1">NZFS 3830</strain>
    </source>
</reference>
<evidence type="ECO:0000313" key="1">
    <source>
        <dbReference type="EMBL" id="KAG6948649.1"/>
    </source>
</evidence>
<gene>
    <name evidence="1" type="ORF">JG687_00015343</name>
</gene>